<gene>
    <name evidence="1" type="ORF">LCGC14_1987610</name>
</gene>
<dbReference type="EMBL" id="LAZR01022353">
    <property type="protein sequence ID" value="KKL82156.1"/>
    <property type="molecule type" value="Genomic_DNA"/>
</dbReference>
<dbReference type="AlphaFoldDB" id="A0A0F9FV22"/>
<evidence type="ECO:0000313" key="1">
    <source>
        <dbReference type="EMBL" id="KKL82156.1"/>
    </source>
</evidence>
<proteinExistence type="predicted"/>
<sequence>MRWKDPHYVVTQLHDDLANDRLHTNSGAPDYNVRHDHTQDITNVGINTHAQIDTHLAGHSASVTWAEINKTTSDIADITTKSHTSLSGIGTNSHAA</sequence>
<organism evidence="1">
    <name type="scientific">marine sediment metagenome</name>
    <dbReference type="NCBI Taxonomy" id="412755"/>
    <lineage>
        <taxon>unclassified sequences</taxon>
        <taxon>metagenomes</taxon>
        <taxon>ecological metagenomes</taxon>
    </lineage>
</organism>
<reference evidence="1" key="1">
    <citation type="journal article" date="2015" name="Nature">
        <title>Complex archaea that bridge the gap between prokaryotes and eukaryotes.</title>
        <authorList>
            <person name="Spang A."/>
            <person name="Saw J.H."/>
            <person name="Jorgensen S.L."/>
            <person name="Zaremba-Niedzwiedzka K."/>
            <person name="Martijn J."/>
            <person name="Lind A.E."/>
            <person name="van Eijk R."/>
            <person name="Schleper C."/>
            <person name="Guy L."/>
            <person name="Ettema T.J."/>
        </authorList>
    </citation>
    <scope>NUCLEOTIDE SEQUENCE</scope>
</reference>
<comment type="caution">
    <text evidence="1">The sequence shown here is derived from an EMBL/GenBank/DDBJ whole genome shotgun (WGS) entry which is preliminary data.</text>
</comment>
<protein>
    <submittedName>
        <fullName evidence="1">Uncharacterized protein</fullName>
    </submittedName>
</protein>
<feature type="non-terminal residue" evidence="1">
    <location>
        <position position="96"/>
    </location>
</feature>
<name>A0A0F9FV22_9ZZZZ</name>
<accession>A0A0F9FV22</accession>